<dbReference type="PANTHER" id="PTHR34387:SF1">
    <property type="entry name" value="PERIPLASMIC IMMUNOGENIC PROTEIN"/>
    <property type="match status" value="1"/>
</dbReference>
<organism evidence="1 2">
    <name type="scientific">Clostridium gasigenes</name>
    <dbReference type="NCBI Taxonomy" id="94869"/>
    <lineage>
        <taxon>Bacteria</taxon>
        <taxon>Bacillati</taxon>
        <taxon>Bacillota</taxon>
        <taxon>Clostridia</taxon>
        <taxon>Eubacteriales</taxon>
        <taxon>Clostridiaceae</taxon>
        <taxon>Clostridium</taxon>
    </lineage>
</organism>
<name>A0A1H0UIQ9_9CLOT</name>
<dbReference type="InterPro" id="IPR007497">
    <property type="entry name" value="SIMPL/DUF541"/>
</dbReference>
<dbReference type="Gene3D" id="3.30.110.170">
    <property type="entry name" value="Protein of unknown function (DUF541), domain 1"/>
    <property type="match status" value="1"/>
</dbReference>
<evidence type="ECO:0000313" key="1">
    <source>
        <dbReference type="EMBL" id="SDP66051.1"/>
    </source>
</evidence>
<evidence type="ECO:0000313" key="2">
    <source>
        <dbReference type="Proteomes" id="UP000198597"/>
    </source>
</evidence>
<dbReference type="AlphaFoldDB" id="A0A1H0UIQ9"/>
<dbReference type="InterPro" id="IPR052022">
    <property type="entry name" value="26kDa_periplasmic_antigen"/>
</dbReference>
<dbReference type="GO" id="GO:0006974">
    <property type="term" value="P:DNA damage response"/>
    <property type="evidence" value="ECO:0007669"/>
    <property type="project" value="TreeGrafter"/>
</dbReference>
<sequence>MYQQGYSEVFPNNYNCYNRREEETLRNANRLKVFGVGVVNVKPDIAEIVIGVITENKQLELAQKENAEITQQVIDSIKSMGVLAKDIQTQNYNIRTKYDFTDGRQVFTGYEVANYLQVVVRNINDVGEIIDTAVRNGTNVVNNISFIVSDRSKYYNEALKLAIEDAQDKALIIANKLKVKVNIVPIQIVEQGGCRGDSLTPITFKAADASTPIEAGQNKITASIEAIFIYIE</sequence>
<dbReference type="OrthoDB" id="9785192at2"/>
<evidence type="ECO:0008006" key="3">
    <source>
        <dbReference type="Google" id="ProtNLM"/>
    </source>
</evidence>
<protein>
    <recommendedName>
        <fullName evidence="3">SIMPL domain-containing protein</fullName>
    </recommendedName>
</protein>
<dbReference type="STRING" id="94869.SAMN04488529_11113"/>
<dbReference type="Proteomes" id="UP000198597">
    <property type="component" value="Unassembled WGS sequence"/>
</dbReference>
<proteinExistence type="predicted"/>
<accession>A0A1H0UIQ9</accession>
<dbReference type="EMBL" id="FNJM01000011">
    <property type="protein sequence ID" value="SDP66051.1"/>
    <property type="molecule type" value="Genomic_DNA"/>
</dbReference>
<dbReference type="Pfam" id="PF04402">
    <property type="entry name" value="SIMPL"/>
    <property type="match status" value="1"/>
</dbReference>
<dbReference type="RefSeq" id="WP_089971504.1">
    <property type="nucleotide sequence ID" value="NZ_JAHLDZ010000003.1"/>
</dbReference>
<keyword evidence="2" id="KW-1185">Reference proteome</keyword>
<dbReference type="Gene3D" id="3.30.70.2970">
    <property type="entry name" value="Protein of unknown function (DUF541), domain 2"/>
    <property type="match status" value="1"/>
</dbReference>
<reference evidence="1 2" key="1">
    <citation type="submission" date="2016-10" db="EMBL/GenBank/DDBJ databases">
        <authorList>
            <person name="de Groot N.N."/>
        </authorList>
    </citation>
    <scope>NUCLEOTIDE SEQUENCE [LARGE SCALE GENOMIC DNA]</scope>
    <source>
        <strain evidence="1 2">DSM 12272</strain>
    </source>
</reference>
<gene>
    <name evidence="1" type="ORF">SAMN04488529_11113</name>
</gene>
<dbReference type="PANTHER" id="PTHR34387">
    <property type="entry name" value="SLR1258 PROTEIN"/>
    <property type="match status" value="1"/>
</dbReference>